<evidence type="ECO:0000256" key="2">
    <source>
        <dbReference type="ARBA" id="ARBA00004870"/>
    </source>
</evidence>
<dbReference type="PANTHER" id="PTHR42724">
    <property type="entry name" value="TETRAACYLDISACCHARIDE 4'-KINASE"/>
    <property type="match status" value="1"/>
</dbReference>
<reference evidence="14 15" key="1">
    <citation type="journal article" date="2011" name="J. Bacteriol.">
        <title>Genome sequence of the obligate intracellular animal pathogen Chlamydia pecorum E58.</title>
        <authorList>
            <person name="Mojica S."/>
            <person name="Huot Creasy H."/>
            <person name="Daugherty S."/>
            <person name="Read T.D."/>
            <person name="Kim T."/>
            <person name="Kaltenboeck B."/>
            <person name="Bavoil P."/>
            <person name="Myers G.S."/>
        </authorList>
    </citation>
    <scope>NUCLEOTIDE SEQUENCE [LARGE SCALE GENOMIC DNA]</scope>
    <source>
        <strain evidence="14 15">E58</strain>
    </source>
</reference>
<dbReference type="PANTHER" id="PTHR42724:SF1">
    <property type="entry name" value="TETRAACYLDISACCHARIDE 4'-KINASE, MITOCHONDRIAL-RELATED"/>
    <property type="match status" value="1"/>
</dbReference>
<dbReference type="GO" id="GO:0009244">
    <property type="term" value="P:lipopolysaccharide core region biosynthetic process"/>
    <property type="evidence" value="ECO:0007669"/>
    <property type="project" value="TreeGrafter"/>
</dbReference>
<dbReference type="Proteomes" id="UP000008305">
    <property type="component" value="Chromosome"/>
</dbReference>
<evidence type="ECO:0000256" key="12">
    <source>
        <dbReference type="ARBA" id="ARBA00029757"/>
    </source>
</evidence>
<comment type="similarity">
    <text evidence="13">Belongs to the LpxK family.</text>
</comment>
<sequence length="366" mass="40854">MRERIPSPFFMLYRRMVLSISLGQFLGKGLVGKVLSKSFSLLVSLRHRYFRPTPFRSRATVVSVGNIVLGGAGKTPVVLWLAEQLQSRGYSCAVLSRGYKSICSRKRKLTVVDIRKHSAAYVGDEPLLMAEKLPPRSVWVHKDRRVAAAQAEKQFDILLLDDGLQYRKLHKDMEIAVVNGQDPLGAGEFFPRGRLRDFPERLQKVDAIIVNGNCSSEHQELLSGFPASQVLVKPTIASVEWIHKGESIANLGLCGLPVGVFCGLGFPQGFLQMLRDAGVKILGTYILPDHARITKKELYYFCQKMVLRQGQGILCTEKDSVKLCDVSCEKDLLPIGKVRMSLEVENSQACSLLDTIDQIHKNRGNE</sequence>
<gene>
    <name evidence="13 14" type="primary">lpxK</name>
    <name evidence="14" type="ordered locus">G5S_0540</name>
</gene>
<dbReference type="Pfam" id="PF02606">
    <property type="entry name" value="LpxK"/>
    <property type="match status" value="1"/>
</dbReference>
<evidence type="ECO:0000256" key="1">
    <source>
        <dbReference type="ARBA" id="ARBA00002274"/>
    </source>
</evidence>
<dbReference type="GO" id="GO:0009029">
    <property type="term" value="F:lipid-A 4'-kinase activity"/>
    <property type="evidence" value="ECO:0007669"/>
    <property type="project" value="UniProtKB-UniRule"/>
</dbReference>
<dbReference type="EMBL" id="CP002608">
    <property type="protein sequence ID" value="AEB41516.1"/>
    <property type="molecule type" value="Genomic_DNA"/>
</dbReference>
<evidence type="ECO:0000256" key="3">
    <source>
        <dbReference type="ARBA" id="ARBA00012071"/>
    </source>
</evidence>
<evidence type="ECO:0000256" key="7">
    <source>
        <dbReference type="ARBA" id="ARBA00022679"/>
    </source>
</evidence>
<comment type="pathway">
    <text evidence="2 13">Glycolipid biosynthesis; lipid IV(A) biosynthesis; lipid IV(A) from (3R)-3-hydroxytetradecanoyl-[acyl-carrier-protein] and UDP-N-acetyl-alpha-D-glucosamine: step 6/6.</text>
</comment>
<keyword evidence="11 13" id="KW-0443">Lipid metabolism</keyword>
<dbReference type="GO" id="GO:0005524">
    <property type="term" value="F:ATP binding"/>
    <property type="evidence" value="ECO:0007669"/>
    <property type="project" value="UniProtKB-UniRule"/>
</dbReference>
<dbReference type="InterPro" id="IPR003758">
    <property type="entry name" value="LpxK"/>
</dbReference>
<evidence type="ECO:0000313" key="14">
    <source>
        <dbReference type="EMBL" id="AEB41516.1"/>
    </source>
</evidence>
<dbReference type="SUPFAM" id="SSF52540">
    <property type="entry name" value="P-loop containing nucleoside triphosphate hydrolases"/>
    <property type="match status" value="1"/>
</dbReference>
<comment type="catalytic activity">
    <reaction evidence="13">
        <text>a lipid A disaccharide + ATP = a lipid IVA + ADP + H(+)</text>
        <dbReference type="Rhea" id="RHEA:67840"/>
        <dbReference type="ChEBI" id="CHEBI:15378"/>
        <dbReference type="ChEBI" id="CHEBI:30616"/>
        <dbReference type="ChEBI" id="CHEBI:176343"/>
        <dbReference type="ChEBI" id="CHEBI:176425"/>
        <dbReference type="ChEBI" id="CHEBI:456216"/>
        <dbReference type="EC" id="2.7.1.130"/>
    </reaction>
</comment>
<dbReference type="AlphaFoldDB" id="A0AA34RD30"/>
<evidence type="ECO:0000313" key="15">
    <source>
        <dbReference type="Proteomes" id="UP000008305"/>
    </source>
</evidence>
<proteinExistence type="inferred from homology"/>
<keyword evidence="9 13" id="KW-0418">Kinase</keyword>
<keyword evidence="10 13" id="KW-0067">ATP-binding</keyword>
<comment type="function">
    <text evidence="1 13">Transfers the gamma-phosphate of ATP to the 4'-position of a tetraacyldisaccharide 1-phosphate intermediate (termed DS-1-P) to form tetraacyldisaccharide 1,4'-bis-phosphate (lipid IVA).</text>
</comment>
<protein>
    <recommendedName>
        <fullName evidence="4 13">Tetraacyldisaccharide 4'-kinase</fullName>
        <ecNumber evidence="3 13">2.7.1.130</ecNumber>
    </recommendedName>
    <alternativeName>
        <fullName evidence="12 13">Lipid A 4'-kinase</fullName>
    </alternativeName>
</protein>
<evidence type="ECO:0000256" key="10">
    <source>
        <dbReference type="ARBA" id="ARBA00022840"/>
    </source>
</evidence>
<organism evidence="14 15">
    <name type="scientific">Chlamydia pecorum (strain ATCC VR-628 / DSM 29919 / E58)</name>
    <name type="common">Chlamydophila pecorum</name>
    <dbReference type="NCBI Taxonomy" id="331635"/>
    <lineage>
        <taxon>Bacteria</taxon>
        <taxon>Pseudomonadati</taxon>
        <taxon>Chlamydiota</taxon>
        <taxon>Chlamydiia</taxon>
        <taxon>Chlamydiales</taxon>
        <taxon>Chlamydiaceae</taxon>
        <taxon>Chlamydia/Chlamydophila group</taxon>
        <taxon>Chlamydia</taxon>
    </lineage>
</organism>
<keyword evidence="7 13" id="KW-0808">Transferase</keyword>
<dbReference type="NCBIfam" id="TIGR00682">
    <property type="entry name" value="lpxK"/>
    <property type="match status" value="1"/>
</dbReference>
<dbReference type="GO" id="GO:0005886">
    <property type="term" value="C:plasma membrane"/>
    <property type="evidence" value="ECO:0007669"/>
    <property type="project" value="TreeGrafter"/>
</dbReference>
<dbReference type="InterPro" id="IPR027417">
    <property type="entry name" value="P-loop_NTPase"/>
</dbReference>
<keyword evidence="15" id="KW-1185">Reference proteome</keyword>
<feature type="binding site" evidence="13">
    <location>
        <begin position="68"/>
        <end position="75"/>
    </location>
    <ligand>
        <name>ATP</name>
        <dbReference type="ChEBI" id="CHEBI:30616"/>
    </ligand>
</feature>
<accession>A0AA34RD30</accession>
<dbReference type="GeneID" id="99718562"/>
<dbReference type="RefSeq" id="WP_013712594.1">
    <property type="nucleotide sequence ID" value="NC_015408.1"/>
</dbReference>
<keyword evidence="5 13" id="KW-0444">Lipid biosynthesis</keyword>
<evidence type="ECO:0000256" key="6">
    <source>
        <dbReference type="ARBA" id="ARBA00022556"/>
    </source>
</evidence>
<evidence type="ECO:0000256" key="11">
    <source>
        <dbReference type="ARBA" id="ARBA00023098"/>
    </source>
</evidence>
<evidence type="ECO:0000256" key="5">
    <source>
        <dbReference type="ARBA" id="ARBA00022516"/>
    </source>
</evidence>
<dbReference type="HAMAP" id="MF_00409">
    <property type="entry name" value="LpxK"/>
    <property type="match status" value="1"/>
</dbReference>
<evidence type="ECO:0000256" key="13">
    <source>
        <dbReference type="HAMAP-Rule" id="MF_00409"/>
    </source>
</evidence>
<evidence type="ECO:0000256" key="4">
    <source>
        <dbReference type="ARBA" id="ARBA00016436"/>
    </source>
</evidence>
<dbReference type="KEGG" id="cpm:G5S_0540"/>
<keyword evidence="6 13" id="KW-0441">Lipid A biosynthesis</keyword>
<evidence type="ECO:0000256" key="9">
    <source>
        <dbReference type="ARBA" id="ARBA00022777"/>
    </source>
</evidence>
<dbReference type="EC" id="2.7.1.130" evidence="3 13"/>
<dbReference type="GO" id="GO:0009245">
    <property type="term" value="P:lipid A biosynthetic process"/>
    <property type="evidence" value="ECO:0007669"/>
    <property type="project" value="UniProtKB-UniRule"/>
</dbReference>
<evidence type="ECO:0000256" key="8">
    <source>
        <dbReference type="ARBA" id="ARBA00022741"/>
    </source>
</evidence>
<name>A0AA34RD30_CHLPE</name>
<keyword evidence="8 13" id="KW-0547">Nucleotide-binding</keyword>